<feature type="region of interest" description="Disordered" evidence="7">
    <location>
        <begin position="292"/>
        <end position="351"/>
    </location>
</feature>
<keyword evidence="4" id="KW-0067">ATP-binding</keyword>
<evidence type="ECO:0000256" key="1">
    <source>
        <dbReference type="ARBA" id="ARBA00009104"/>
    </source>
</evidence>
<evidence type="ECO:0000256" key="5">
    <source>
        <dbReference type="ARBA" id="ARBA00032897"/>
    </source>
</evidence>
<evidence type="ECO:0000259" key="8">
    <source>
        <dbReference type="Pfam" id="PF06414"/>
    </source>
</evidence>
<evidence type="ECO:0000256" key="2">
    <source>
        <dbReference type="ARBA" id="ARBA00011963"/>
    </source>
</evidence>
<dbReference type="InterPro" id="IPR027417">
    <property type="entry name" value="P-loop_NTPase"/>
</dbReference>
<reference evidence="9 10" key="1">
    <citation type="submission" date="2024-10" db="EMBL/GenBank/DDBJ databases">
        <title>The Natural Products Discovery Center: Release of the First 8490 Sequenced Strains for Exploring Actinobacteria Biosynthetic Diversity.</title>
        <authorList>
            <person name="Kalkreuter E."/>
            <person name="Kautsar S.A."/>
            <person name="Yang D."/>
            <person name="Bader C.D."/>
            <person name="Teijaro C.N."/>
            <person name="Fluegel L."/>
            <person name="Davis C.M."/>
            <person name="Simpson J.R."/>
            <person name="Lauterbach L."/>
            <person name="Steele A.D."/>
            <person name="Gui C."/>
            <person name="Meng S."/>
            <person name="Li G."/>
            <person name="Viehrig K."/>
            <person name="Ye F."/>
            <person name="Su P."/>
            <person name="Kiefer A.F."/>
            <person name="Nichols A."/>
            <person name="Cepeda A.J."/>
            <person name="Yan W."/>
            <person name="Fan B."/>
            <person name="Jiang Y."/>
            <person name="Adhikari A."/>
            <person name="Zheng C.-J."/>
            <person name="Schuster L."/>
            <person name="Cowan T.M."/>
            <person name="Smanski M.J."/>
            <person name="Chevrette M.G."/>
            <person name="De Carvalho L.P.S."/>
            <person name="Shen B."/>
        </authorList>
    </citation>
    <scope>NUCLEOTIDE SEQUENCE [LARGE SCALE GENOMIC DNA]</scope>
    <source>
        <strain evidence="9 10">NPDC015755</strain>
    </source>
</reference>
<dbReference type="InterPro" id="IPR010488">
    <property type="entry name" value="Zeta_toxin_domain"/>
</dbReference>
<feature type="compositionally biased region" description="Basic and acidic residues" evidence="7">
    <location>
        <begin position="338"/>
        <end position="351"/>
    </location>
</feature>
<name>A0ABW6YKT0_9ACTN</name>
<dbReference type="RefSeq" id="WP_391936939.1">
    <property type="nucleotide sequence ID" value="NZ_JBIBSM010000018.1"/>
</dbReference>
<evidence type="ECO:0000256" key="3">
    <source>
        <dbReference type="ARBA" id="ARBA00022741"/>
    </source>
</evidence>
<keyword evidence="3" id="KW-0547">Nucleotide-binding</keyword>
<gene>
    <name evidence="9" type="ORF">ACF05T_28710</name>
</gene>
<dbReference type="Proteomes" id="UP001603013">
    <property type="component" value="Unassembled WGS sequence"/>
</dbReference>
<feature type="domain" description="Zeta toxin" evidence="8">
    <location>
        <begin position="34"/>
        <end position="223"/>
    </location>
</feature>
<comment type="catalytic activity">
    <reaction evidence="6">
        <text>UDP-N-acetyl-alpha-D-glucosamine + ATP = UDP-N-acetyl-alpha-D-glucosamine 3'-phosphate + ADP + H(+)</text>
        <dbReference type="Rhea" id="RHEA:32671"/>
        <dbReference type="ChEBI" id="CHEBI:15378"/>
        <dbReference type="ChEBI" id="CHEBI:30616"/>
        <dbReference type="ChEBI" id="CHEBI:57705"/>
        <dbReference type="ChEBI" id="CHEBI:64353"/>
        <dbReference type="ChEBI" id="CHEBI:456216"/>
        <dbReference type="EC" id="2.7.1.176"/>
    </reaction>
</comment>
<feature type="compositionally biased region" description="Low complexity" evidence="7">
    <location>
        <begin position="298"/>
        <end position="315"/>
    </location>
</feature>
<dbReference type="EMBL" id="JBIBSM010000018">
    <property type="protein sequence ID" value="MFF8280031.1"/>
    <property type="molecule type" value="Genomic_DNA"/>
</dbReference>
<sequence length="351" mass="39008">MIDPAEVERYRLPQEENERIFFQEIVPDLLEGRVPQETPTVVAIIAPPGAGKSRLAAIVAERLNQQGGFVDVDSDLYKPYHPAYDDLMAQDDTLMAACTRADGRAWMALAEEYVRAHKLNAIVQETSQNPQAVTDKLRAYRQASARLEGLFMGVAKAVSDQGIANRYFEQLADRGQGRLTVQANADESFEGILDLADLVDRDALLDLASIYRRGESKPRYSNSLDDLGQWVAPPELRRGLEIEHARPLTGAESKEFVDTQLRLREASRDRGPEWPERLARIERNAVPILKPADVQRLTPARPSSAAARSRSTTATRRQDQPGRGPASGSSPERQAPQHRPEGPDTGRGRSR</sequence>
<protein>
    <recommendedName>
        <fullName evidence="5">UDP-N-acetylglucosamine kinase</fullName>
        <ecNumber evidence="2">2.7.1.176</ecNumber>
    </recommendedName>
    <alternativeName>
        <fullName evidence="5">UDP-N-acetylglucosamine kinase</fullName>
    </alternativeName>
</protein>
<keyword evidence="10" id="KW-1185">Reference proteome</keyword>
<dbReference type="Gene3D" id="3.40.50.300">
    <property type="entry name" value="P-loop containing nucleotide triphosphate hydrolases"/>
    <property type="match status" value="1"/>
</dbReference>
<evidence type="ECO:0000256" key="4">
    <source>
        <dbReference type="ARBA" id="ARBA00022840"/>
    </source>
</evidence>
<evidence type="ECO:0000313" key="9">
    <source>
        <dbReference type="EMBL" id="MFF8280031.1"/>
    </source>
</evidence>
<accession>A0ABW6YKT0</accession>
<proteinExistence type="inferred from homology"/>
<dbReference type="SUPFAM" id="SSF52540">
    <property type="entry name" value="P-loop containing nucleoside triphosphate hydrolases"/>
    <property type="match status" value="1"/>
</dbReference>
<evidence type="ECO:0000313" key="10">
    <source>
        <dbReference type="Proteomes" id="UP001603013"/>
    </source>
</evidence>
<evidence type="ECO:0000256" key="6">
    <source>
        <dbReference type="ARBA" id="ARBA00048178"/>
    </source>
</evidence>
<evidence type="ECO:0000256" key="7">
    <source>
        <dbReference type="SAM" id="MobiDB-lite"/>
    </source>
</evidence>
<comment type="similarity">
    <text evidence="1">Belongs to the zeta toxin family.</text>
</comment>
<comment type="caution">
    <text evidence="9">The sequence shown here is derived from an EMBL/GenBank/DDBJ whole genome shotgun (WGS) entry which is preliminary data.</text>
</comment>
<organism evidence="9 10">
    <name type="scientific">Streptomyces lateritius</name>
    <dbReference type="NCBI Taxonomy" id="67313"/>
    <lineage>
        <taxon>Bacteria</taxon>
        <taxon>Bacillati</taxon>
        <taxon>Actinomycetota</taxon>
        <taxon>Actinomycetes</taxon>
        <taxon>Kitasatosporales</taxon>
        <taxon>Streptomycetaceae</taxon>
        <taxon>Streptomyces</taxon>
    </lineage>
</organism>
<dbReference type="Pfam" id="PF06414">
    <property type="entry name" value="Zeta_toxin"/>
    <property type="match status" value="1"/>
</dbReference>
<dbReference type="EC" id="2.7.1.176" evidence="2"/>